<keyword evidence="1" id="KW-0812">Transmembrane</keyword>
<dbReference type="EMBL" id="CP116805">
    <property type="protein sequence ID" value="WCL54664.1"/>
    <property type="molecule type" value="Genomic_DNA"/>
</dbReference>
<accession>A0AAE9XR35</accession>
<sequence>MKWTVRYFDNDADEGLDAVLSVDDRGEALVAISGRPPLHMAAGQFYLRDGSYGDGWMELGCIPGHDGKLLVIGAETCDSVADHMPQLALRAPRETRAAGMALVVVSALLVLTASITLIGAKFTG</sequence>
<dbReference type="Proteomes" id="UP001217500">
    <property type="component" value="Chromosome"/>
</dbReference>
<evidence type="ECO:0000313" key="3">
    <source>
        <dbReference type="Proteomes" id="UP001217500"/>
    </source>
</evidence>
<evidence type="ECO:0000313" key="2">
    <source>
        <dbReference type="EMBL" id="WCL54664.1"/>
    </source>
</evidence>
<gene>
    <name evidence="2" type="ORF">PH603_02680</name>
</gene>
<keyword evidence="3" id="KW-1185">Reference proteome</keyword>
<dbReference type="AlphaFoldDB" id="A0AAE9XR35"/>
<reference evidence="2" key="1">
    <citation type="submission" date="2023-01" db="EMBL/GenBank/DDBJ databases">
        <title>The genome sequence of Kordiimonadaceae bacterium 6D33.</title>
        <authorList>
            <person name="Liu Y."/>
        </authorList>
    </citation>
    <scope>NUCLEOTIDE SEQUENCE</scope>
    <source>
        <strain evidence="2">6D33</strain>
    </source>
</reference>
<feature type="transmembrane region" description="Helical" evidence="1">
    <location>
        <begin position="97"/>
        <end position="120"/>
    </location>
</feature>
<protein>
    <submittedName>
        <fullName evidence="2">Uncharacterized protein</fullName>
    </submittedName>
</protein>
<dbReference type="KEGG" id="gso:PH603_02680"/>
<keyword evidence="1" id="KW-1133">Transmembrane helix</keyword>
<organism evidence="2 3">
    <name type="scientific">Gimibacter soli</name>
    <dbReference type="NCBI Taxonomy" id="3024400"/>
    <lineage>
        <taxon>Bacteria</taxon>
        <taxon>Pseudomonadati</taxon>
        <taxon>Pseudomonadota</taxon>
        <taxon>Alphaproteobacteria</taxon>
        <taxon>Kordiimonadales</taxon>
        <taxon>Temperatibacteraceae</taxon>
        <taxon>Gimibacter</taxon>
    </lineage>
</organism>
<keyword evidence="1" id="KW-0472">Membrane</keyword>
<dbReference type="RefSeq" id="WP_289504383.1">
    <property type="nucleotide sequence ID" value="NZ_CP116805.1"/>
</dbReference>
<name>A0AAE9XR35_9PROT</name>
<proteinExistence type="predicted"/>
<evidence type="ECO:0000256" key="1">
    <source>
        <dbReference type="SAM" id="Phobius"/>
    </source>
</evidence>